<accession>L1JK53</accession>
<name>L1JK53_GUITC</name>
<proteinExistence type="predicted"/>
<evidence type="ECO:0000313" key="1">
    <source>
        <dbReference type="EMBL" id="EKX48534.1"/>
    </source>
</evidence>
<dbReference type="EnsemblProtists" id="EKX48534">
    <property type="protein sequence ID" value="EKX48534"/>
    <property type="gene ID" value="GUITHDRAFT_162389"/>
</dbReference>
<sequence length="373" mass="38455">MFEFVAAALQAIGSDGHAVQLDSADCSYFSCDHSSDYVGTLSNGADDKLTTDGVIYPAYSSGAQDAGSSQLTLVDDGKTALYELPDNSADYVGTPPEPLTGDGVIYPAYDPSYSAVPNDVNAALYELPDNSADYVGTPPEPLTGDGVIYPAYDPSYSAVPNDGNTALYELPDNSADYVGTPPEPLTGDGVIYPAYDPSYSAVPNDGNAALYELPDNSGDYVGSDGSLLGDGVIYPAQEKAIPVSMLAESASHDGAYYCADTSDLPADAQCGTEVVDPVLKPIEYPVAAELAAPVVTAVPAKAGSLAKPARPTPGHFVLMAPAALFGAAEATMSKLSDPKETRGWTELFAEKTTAAANAVTPVGGYILKSALKA</sequence>
<dbReference type="EMBL" id="JH992985">
    <property type="protein sequence ID" value="EKX48534.1"/>
    <property type="molecule type" value="Genomic_DNA"/>
</dbReference>
<gene>
    <name evidence="1" type="ORF">GUITHDRAFT_162389</name>
</gene>
<reference evidence="1 3" key="1">
    <citation type="journal article" date="2012" name="Nature">
        <title>Algal genomes reveal evolutionary mosaicism and the fate of nucleomorphs.</title>
        <authorList>
            <consortium name="DOE Joint Genome Institute"/>
            <person name="Curtis B.A."/>
            <person name="Tanifuji G."/>
            <person name="Burki F."/>
            <person name="Gruber A."/>
            <person name="Irimia M."/>
            <person name="Maruyama S."/>
            <person name="Arias M.C."/>
            <person name="Ball S.G."/>
            <person name="Gile G.H."/>
            <person name="Hirakawa Y."/>
            <person name="Hopkins J.F."/>
            <person name="Kuo A."/>
            <person name="Rensing S.A."/>
            <person name="Schmutz J."/>
            <person name="Symeonidi A."/>
            <person name="Elias M."/>
            <person name="Eveleigh R.J."/>
            <person name="Herman E.K."/>
            <person name="Klute M.J."/>
            <person name="Nakayama T."/>
            <person name="Obornik M."/>
            <person name="Reyes-Prieto A."/>
            <person name="Armbrust E.V."/>
            <person name="Aves S.J."/>
            <person name="Beiko R.G."/>
            <person name="Coutinho P."/>
            <person name="Dacks J.B."/>
            <person name="Durnford D.G."/>
            <person name="Fast N.M."/>
            <person name="Green B.R."/>
            <person name="Grisdale C.J."/>
            <person name="Hempel F."/>
            <person name="Henrissat B."/>
            <person name="Hoppner M.P."/>
            <person name="Ishida K."/>
            <person name="Kim E."/>
            <person name="Koreny L."/>
            <person name="Kroth P.G."/>
            <person name="Liu Y."/>
            <person name="Malik S.B."/>
            <person name="Maier U.G."/>
            <person name="McRose D."/>
            <person name="Mock T."/>
            <person name="Neilson J.A."/>
            <person name="Onodera N.T."/>
            <person name="Poole A.M."/>
            <person name="Pritham E.J."/>
            <person name="Richards T.A."/>
            <person name="Rocap G."/>
            <person name="Roy S.W."/>
            <person name="Sarai C."/>
            <person name="Schaack S."/>
            <person name="Shirato S."/>
            <person name="Slamovits C.H."/>
            <person name="Spencer D.F."/>
            <person name="Suzuki S."/>
            <person name="Worden A.Z."/>
            <person name="Zauner S."/>
            <person name="Barry K."/>
            <person name="Bell C."/>
            <person name="Bharti A.K."/>
            <person name="Crow J.A."/>
            <person name="Grimwood J."/>
            <person name="Kramer R."/>
            <person name="Lindquist E."/>
            <person name="Lucas S."/>
            <person name="Salamov A."/>
            <person name="McFadden G.I."/>
            <person name="Lane C.E."/>
            <person name="Keeling P.J."/>
            <person name="Gray M.W."/>
            <person name="Grigoriev I.V."/>
            <person name="Archibald J.M."/>
        </authorList>
    </citation>
    <scope>NUCLEOTIDE SEQUENCE</scope>
    <source>
        <strain evidence="1 3">CCMP2712</strain>
    </source>
</reference>
<dbReference type="Proteomes" id="UP000011087">
    <property type="component" value="Unassembled WGS sequence"/>
</dbReference>
<evidence type="ECO:0000313" key="2">
    <source>
        <dbReference type="EnsemblProtists" id="EKX48534"/>
    </source>
</evidence>
<reference evidence="3" key="2">
    <citation type="submission" date="2012-11" db="EMBL/GenBank/DDBJ databases">
        <authorList>
            <person name="Kuo A."/>
            <person name="Curtis B.A."/>
            <person name="Tanifuji G."/>
            <person name="Burki F."/>
            <person name="Gruber A."/>
            <person name="Irimia M."/>
            <person name="Maruyama S."/>
            <person name="Arias M.C."/>
            <person name="Ball S.G."/>
            <person name="Gile G.H."/>
            <person name="Hirakawa Y."/>
            <person name="Hopkins J.F."/>
            <person name="Rensing S.A."/>
            <person name="Schmutz J."/>
            <person name="Symeonidi A."/>
            <person name="Elias M."/>
            <person name="Eveleigh R.J."/>
            <person name="Herman E.K."/>
            <person name="Klute M.J."/>
            <person name="Nakayama T."/>
            <person name="Obornik M."/>
            <person name="Reyes-Prieto A."/>
            <person name="Armbrust E.V."/>
            <person name="Aves S.J."/>
            <person name="Beiko R.G."/>
            <person name="Coutinho P."/>
            <person name="Dacks J.B."/>
            <person name="Durnford D.G."/>
            <person name="Fast N.M."/>
            <person name="Green B.R."/>
            <person name="Grisdale C."/>
            <person name="Hempe F."/>
            <person name="Henrissat B."/>
            <person name="Hoppner M.P."/>
            <person name="Ishida K.-I."/>
            <person name="Kim E."/>
            <person name="Koreny L."/>
            <person name="Kroth P.G."/>
            <person name="Liu Y."/>
            <person name="Malik S.-B."/>
            <person name="Maier U.G."/>
            <person name="McRose D."/>
            <person name="Mock T."/>
            <person name="Neilson J.A."/>
            <person name="Onodera N.T."/>
            <person name="Poole A.M."/>
            <person name="Pritham E.J."/>
            <person name="Richards T.A."/>
            <person name="Rocap G."/>
            <person name="Roy S.W."/>
            <person name="Sarai C."/>
            <person name="Schaack S."/>
            <person name="Shirato S."/>
            <person name="Slamovits C.H."/>
            <person name="Spencer D.F."/>
            <person name="Suzuki S."/>
            <person name="Worden A.Z."/>
            <person name="Zauner S."/>
            <person name="Barry K."/>
            <person name="Bell C."/>
            <person name="Bharti A.K."/>
            <person name="Crow J.A."/>
            <person name="Grimwood J."/>
            <person name="Kramer R."/>
            <person name="Lindquist E."/>
            <person name="Lucas S."/>
            <person name="Salamov A."/>
            <person name="McFadden G.I."/>
            <person name="Lane C.E."/>
            <person name="Keeling P.J."/>
            <person name="Gray M.W."/>
            <person name="Grigoriev I.V."/>
            <person name="Archibald J.M."/>
        </authorList>
    </citation>
    <scope>NUCLEOTIDE SEQUENCE</scope>
    <source>
        <strain evidence="3">CCMP2712</strain>
    </source>
</reference>
<dbReference type="PaxDb" id="55529-EKX48534"/>
<dbReference type="GeneID" id="17305264"/>
<keyword evidence="3" id="KW-1185">Reference proteome</keyword>
<reference evidence="2" key="3">
    <citation type="submission" date="2015-06" db="UniProtKB">
        <authorList>
            <consortium name="EnsemblProtists"/>
        </authorList>
    </citation>
    <scope>IDENTIFICATION</scope>
</reference>
<protein>
    <submittedName>
        <fullName evidence="1 2">Uncharacterized protein</fullName>
    </submittedName>
</protein>
<dbReference type="RefSeq" id="XP_005835514.1">
    <property type="nucleotide sequence ID" value="XM_005835457.1"/>
</dbReference>
<dbReference type="AlphaFoldDB" id="L1JK53"/>
<dbReference type="KEGG" id="gtt:GUITHDRAFT_162389"/>
<dbReference type="HOGENOM" id="CLU_742812_0_0_1"/>
<organism evidence="1">
    <name type="scientific">Guillardia theta (strain CCMP2712)</name>
    <name type="common">Cryptophyte</name>
    <dbReference type="NCBI Taxonomy" id="905079"/>
    <lineage>
        <taxon>Eukaryota</taxon>
        <taxon>Cryptophyceae</taxon>
        <taxon>Pyrenomonadales</taxon>
        <taxon>Geminigeraceae</taxon>
        <taxon>Guillardia</taxon>
    </lineage>
</organism>
<evidence type="ECO:0000313" key="3">
    <source>
        <dbReference type="Proteomes" id="UP000011087"/>
    </source>
</evidence>